<reference evidence="1 2" key="1">
    <citation type="submission" date="2014-04" db="EMBL/GenBank/DDBJ databases">
        <authorList>
            <consortium name="DOE Joint Genome Institute"/>
            <person name="Kuo A."/>
            <person name="Girlanda M."/>
            <person name="Perotto S."/>
            <person name="Kohler A."/>
            <person name="Nagy L.G."/>
            <person name="Floudas D."/>
            <person name="Copeland A."/>
            <person name="Barry K.W."/>
            <person name="Cichocki N."/>
            <person name="Veneault-Fourrey C."/>
            <person name="LaButti K."/>
            <person name="Lindquist E.A."/>
            <person name="Lipzen A."/>
            <person name="Lundell T."/>
            <person name="Morin E."/>
            <person name="Murat C."/>
            <person name="Sun H."/>
            <person name="Tunlid A."/>
            <person name="Henrissat B."/>
            <person name="Grigoriev I.V."/>
            <person name="Hibbett D.S."/>
            <person name="Martin F."/>
            <person name="Nordberg H.P."/>
            <person name="Cantor M.N."/>
            <person name="Hua S.X."/>
        </authorList>
    </citation>
    <scope>NUCLEOTIDE SEQUENCE [LARGE SCALE GENOMIC DNA]</scope>
    <source>
        <strain evidence="1 2">MUT 4182</strain>
    </source>
</reference>
<dbReference type="Proteomes" id="UP000054248">
    <property type="component" value="Unassembled WGS sequence"/>
</dbReference>
<name>A0A0C3LXF2_9AGAM</name>
<dbReference type="AlphaFoldDB" id="A0A0C3LXF2"/>
<gene>
    <name evidence="1" type="ORF">M407DRAFT_235689</name>
</gene>
<proteinExistence type="predicted"/>
<reference evidence="2" key="2">
    <citation type="submission" date="2015-01" db="EMBL/GenBank/DDBJ databases">
        <title>Evolutionary Origins and Diversification of the Mycorrhizal Mutualists.</title>
        <authorList>
            <consortium name="DOE Joint Genome Institute"/>
            <consortium name="Mycorrhizal Genomics Consortium"/>
            <person name="Kohler A."/>
            <person name="Kuo A."/>
            <person name="Nagy L.G."/>
            <person name="Floudas D."/>
            <person name="Copeland A."/>
            <person name="Barry K.W."/>
            <person name="Cichocki N."/>
            <person name="Veneault-Fourrey C."/>
            <person name="LaButti K."/>
            <person name="Lindquist E.A."/>
            <person name="Lipzen A."/>
            <person name="Lundell T."/>
            <person name="Morin E."/>
            <person name="Murat C."/>
            <person name="Riley R."/>
            <person name="Ohm R."/>
            <person name="Sun H."/>
            <person name="Tunlid A."/>
            <person name="Henrissat B."/>
            <person name="Grigoriev I.V."/>
            <person name="Hibbett D.S."/>
            <person name="Martin F."/>
        </authorList>
    </citation>
    <scope>NUCLEOTIDE SEQUENCE [LARGE SCALE GENOMIC DNA]</scope>
    <source>
        <strain evidence="2">MUT 4182</strain>
    </source>
</reference>
<evidence type="ECO:0000313" key="1">
    <source>
        <dbReference type="EMBL" id="KIO26132.1"/>
    </source>
</evidence>
<dbReference type="EMBL" id="KN823029">
    <property type="protein sequence ID" value="KIO26132.1"/>
    <property type="molecule type" value="Genomic_DNA"/>
</dbReference>
<dbReference type="HOGENOM" id="CLU_829479_0_0_1"/>
<evidence type="ECO:0008006" key="3">
    <source>
        <dbReference type="Google" id="ProtNLM"/>
    </source>
</evidence>
<keyword evidence="2" id="KW-1185">Reference proteome</keyword>
<sequence>MLAQLPTELKINIIEHVDKRSLPAVLRTNSTFREVAELALYSVVLLSPFDGAWKPAIECFRTMVARPSVAAAVRTLHVLLESGRGYEDDIARVLFETMGEALMKLENLQKLELPGWDDIGRSRSPTIPLPRGSLLPSLRHYYGPAEVIDNIQSGVLATVRITSWRPRAVEVSRALLSASRFSAETLRALDIVRDLRDDDEEWLGTVLRILPLFPNLRFLGLGAWHRVDDRLIDQLIPSLTTLGGLRLFCIAERWVMVSETEGRLIRRLHGGCPQLRAVALGGHEWRFSEELQQWTPPPRCSVSSPRTDEIWARNDYQKYLVDPQTDGFDYQLTDELV</sequence>
<accession>A0A0C3LXF2</accession>
<dbReference type="OrthoDB" id="3211817at2759"/>
<organism evidence="1 2">
    <name type="scientific">Tulasnella calospora MUT 4182</name>
    <dbReference type="NCBI Taxonomy" id="1051891"/>
    <lineage>
        <taxon>Eukaryota</taxon>
        <taxon>Fungi</taxon>
        <taxon>Dikarya</taxon>
        <taxon>Basidiomycota</taxon>
        <taxon>Agaricomycotina</taxon>
        <taxon>Agaricomycetes</taxon>
        <taxon>Cantharellales</taxon>
        <taxon>Tulasnellaceae</taxon>
        <taxon>Tulasnella</taxon>
    </lineage>
</organism>
<evidence type="ECO:0000313" key="2">
    <source>
        <dbReference type="Proteomes" id="UP000054248"/>
    </source>
</evidence>
<protein>
    <recommendedName>
        <fullName evidence="3">F-box domain-containing protein</fullName>
    </recommendedName>
</protein>